<gene>
    <name evidence="1" type="ORF">Pcinc_019115</name>
</gene>
<evidence type="ECO:0000313" key="1">
    <source>
        <dbReference type="EMBL" id="KAK3876060.1"/>
    </source>
</evidence>
<protein>
    <submittedName>
        <fullName evidence="1">Uncharacterized protein</fullName>
    </submittedName>
</protein>
<dbReference type="EMBL" id="JAWQEG010001876">
    <property type="protein sequence ID" value="KAK3876060.1"/>
    <property type="molecule type" value="Genomic_DNA"/>
</dbReference>
<organism evidence="1 2">
    <name type="scientific">Petrolisthes cinctipes</name>
    <name type="common">Flat porcelain crab</name>
    <dbReference type="NCBI Taxonomy" id="88211"/>
    <lineage>
        <taxon>Eukaryota</taxon>
        <taxon>Metazoa</taxon>
        <taxon>Ecdysozoa</taxon>
        <taxon>Arthropoda</taxon>
        <taxon>Crustacea</taxon>
        <taxon>Multicrustacea</taxon>
        <taxon>Malacostraca</taxon>
        <taxon>Eumalacostraca</taxon>
        <taxon>Eucarida</taxon>
        <taxon>Decapoda</taxon>
        <taxon>Pleocyemata</taxon>
        <taxon>Anomura</taxon>
        <taxon>Galatheoidea</taxon>
        <taxon>Porcellanidae</taxon>
        <taxon>Petrolisthes</taxon>
    </lineage>
</organism>
<dbReference type="Proteomes" id="UP001286313">
    <property type="component" value="Unassembled WGS sequence"/>
</dbReference>
<proteinExistence type="predicted"/>
<dbReference type="PANTHER" id="PTHR46704">
    <property type="entry name" value="CXC DOMAIN-CONTAINING PROTEIN-RELATED"/>
    <property type="match status" value="1"/>
</dbReference>
<dbReference type="PANTHER" id="PTHR46704:SF9">
    <property type="entry name" value="BHLH DOMAIN-CONTAINING PROTEIN"/>
    <property type="match status" value="1"/>
</dbReference>
<keyword evidence="2" id="KW-1185">Reference proteome</keyword>
<accession>A0AAE1FKY1</accession>
<comment type="caution">
    <text evidence="1">The sequence shown here is derived from an EMBL/GenBank/DDBJ whole genome shotgun (WGS) entry which is preliminary data.</text>
</comment>
<dbReference type="AlphaFoldDB" id="A0AAE1FKY1"/>
<reference evidence="1" key="1">
    <citation type="submission" date="2023-10" db="EMBL/GenBank/DDBJ databases">
        <title>Genome assemblies of two species of porcelain crab, Petrolisthes cinctipes and Petrolisthes manimaculis (Anomura: Porcellanidae).</title>
        <authorList>
            <person name="Angst P."/>
        </authorList>
    </citation>
    <scope>NUCLEOTIDE SEQUENCE</scope>
    <source>
        <strain evidence="1">PB745_01</strain>
        <tissue evidence="1">Gill</tissue>
    </source>
</reference>
<evidence type="ECO:0000313" key="2">
    <source>
        <dbReference type="Proteomes" id="UP001286313"/>
    </source>
</evidence>
<name>A0AAE1FKY1_PETCI</name>
<sequence>MAPELREILNKAVTQCRQSRIKKDNNQLDALRDKIDEFVNPFLDEGTSTMEGAVFPITKYPLSLAHSDGTLVKSDKSTLLRNLESLQSETITEPELPSNYVCSYDGGLLLHSVLTQTNTNSVAYYAPVALLTVVCSGKKPNEVHLCLDKYIENSIKDSERKLRGTMDSVYVITGLKQTMRQSGKTLLGNGIFKNELSKFLLDEWKRDHYWNIVRIIRR</sequence>